<dbReference type="Pfam" id="PF00440">
    <property type="entry name" value="TetR_N"/>
    <property type="match status" value="1"/>
</dbReference>
<evidence type="ECO:0000256" key="1">
    <source>
        <dbReference type="ARBA" id="ARBA00023125"/>
    </source>
</evidence>
<feature type="DNA-binding region" description="H-T-H motif" evidence="2">
    <location>
        <begin position="31"/>
        <end position="50"/>
    </location>
</feature>
<dbReference type="SUPFAM" id="SSF46689">
    <property type="entry name" value="Homeodomain-like"/>
    <property type="match status" value="1"/>
</dbReference>
<evidence type="ECO:0000313" key="4">
    <source>
        <dbReference type="EMBL" id="MEZ7515300.1"/>
    </source>
</evidence>
<comment type="caution">
    <text evidence="4">The sequence shown here is derived from an EMBL/GenBank/DDBJ whole genome shotgun (WGS) entry which is preliminary data.</text>
</comment>
<dbReference type="PROSITE" id="PS50977">
    <property type="entry name" value="HTH_TETR_2"/>
    <property type="match status" value="1"/>
</dbReference>
<dbReference type="PROSITE" id="PS01081">
    <property type="entry name" value="HTH_TETR_1"/>
    <property type="match status" value="1"/>
</dbReference>
<dbReference type="RefSeq" id="WP_371569679.1">
    <property type="nucleotide sequence ID" value="NZ_JASMRN010000006.1"/>
</dbReference>
<protein>
    <submittedName>
        <fullName evidence="4">TetR/AcrR family transcriptional regulator</fullName>
    </submittedName>
</protein>
<keyword evidence="5" id="KW-1185">Reference proteome</keyword>
<accession>A0ABV4KF31</accession>
<dbReference type="InterPro" id="IPR023772">
    <property type="entry name" value="DNA-bd_HTH_TetR-type_CS"/>
</dbReference>
<evidence type="ECO:0000259" key="3">
    <source>
        <dbReference type="PROSITE" id="PS50977"/>
    </source>
</evidence>
<feature type="domain" description="HTH tetR-type" evidence="3">
    <location>
        <begin position="8"/>
        <end position="68"/>
    </location>
</feature>
<dbReference type="EMBL" id="JASMRN010000006">
    <property type="protein sequence ID" value="MEZ7515300.1"/>
    <property type="molecule type" value="Genomic_DNA"/>
</dbReference>
<reference evidence="4 5" key="1">
    <citation type="submission" date="2023-05" db="EMBL/GenBank/DDBJ databases">
        <title>Adaptations of aquatic viruses from atmosphere-close ecosystems of the Central Arctic Ocean.</title>
        <authorList>
            <person name="Rahlff J."/>
            <person name="Holmfeldt K."/>
        </authorList>
    </citation>
    <scope>NUCLEOTIDE SEQUENCE [LARGE SCALE GENOMIC DNA]</scope>
    <source>
        <strain evidence="4 5">Arc14</strain>
    </source>
</reference>
<organism evidence="4 5">
    <name type="scientific">Flavobacterium frigidarium</name>
    <dbReference type="NCBI Taxonomy" id="99286"/>
    <lineage>
        <taxon>Bacteria</taxon>
        <taxon>Pseudomonadati</taxon>
        <taxon>Bacteroidota</taxon>
        <taxon>Flavobacteriia</taxon>
        <taxon>Flavobacteriales</taxon>
        <taxon>Flavobacteriaceae</taxon>
        <taxon>Flavobacterium</taxon>
    </lineage>
</organism>
<sequence>MALLQKSIEKREALLRATLSLVNNGGIQGASMAKVAKIASVSPATIYLYFESKQDLVNQLYLNVKTAFAKAAFENYTPEEGVFITFKKIWFAMAAYKLKYKEEASFLSQCDNSPMIDEATRQEGLKALDPLFDLWVMGQKQAIIKDSSPYLLYSYGIYPMAFLMNMESRGINPLNDDVLEDAFQAAWDSISVSKL</sequence>
<dbReference type="InterPro" id="IPR009057">
    <property type="entry name" value="Homeodomain-like_sf"/>
</dbReference>
<evidence type="ECO:0000313" key="5">
    <source>
        <dbReference type="Proteomes" id="UP001568894"/>
    </source>
</evidence>
<dbReference type="PRINTS" id="PR00455">
    <property type="entry name" value="HTHTETR"/>
</dbReference>
<proteinExistence type="predicted"/>
<gene>
    <name evidence="4" type="ORF">QO192_08400</name>
</gene>
<dbReference type="InterPro" id="IPR054422">
    <property type="entry name" value="TetR-like_HI_0893_C"/>
</dbReference>
<dbReference type="Pfam" id="PF22604">
    <property type="entry name" value="TetR_HI_0893_C"/>
    <property type="match status" value="1"/>
</dbReference>
<dbReference type="Gene3D" id="1.10.357.10">
    <property type="entry name" value="Tetracycline Repressor, domain 2"/>
    <property type="match status" value="1"/>
</dbReference>
<keyword evidence="1 2" id="KW-0238">DNA-binding</keyword>
<evidence type="ECO:0000256" key="2">
    <source>
        <dbReference type="PROSITE-ProRule" id="PRU00335"/>
    </source>
</evidence>
<dbReference type="Proteomes" id="UP001568894">
    <property type="component" value="Unassembled WGS sequence"/>
</dbReference>
<dbReference type="InterPro" id="IPR001647">
    <property type="entry name" value="HTH_TetR"/>
</dbReference>
<name>A0ABV4KF31_9FLAO</name>